<proteinExistence type="predicted"/>
<feature type="domain" description="AAA+ ATPase" evidence="1">
    <location>
        <begin position="348"/>
        <end position="556"/>
    </location>
</feature>
<keyword evidence="3" id="KW-1185">Reference proteome</keyword>
<dbReference type="SUPFAM" id="SSF52540">
    <property type="entry name" value="P-loop containing nucleoside triphosphate hydrolases"/>
    <property type="match status" value="1"/>
</dbReference>
<sequence>MNNGILEAIKKGELILFLGAGASFGCTSSSGKATKMPVELAKTLAVAAGLEYHGETLDVVYEAAQEKLGVRLNRILEDEYRHTKPSRDYEILSKYSWKRIYTINIDDGLDHALIRNSEQNISKFIASDPVEIESRFFEKLQLVKLNGSADQINRGLIFSPSEYARAAESHNPWYSTCASDFVRSPILFIGTQLNEPLLKFHIERYQALSGESPGVSYLIAKDATPIQIQSLKKYKIEFIKGTFSEFVSWLKDNLGESLSPMDLAYASMPQLRELKSSRDPEKFAGLFDAVLPITKTSVGVNDAEGANAIRDFYKGFKPGWSDITKGVPAELAILGDAKSYINSICPVKSHFLPILGPAGAGKTTLLMQLCWYYSQSSDWSVYFLDAEPVSFIETLVELERTSASPMVVVAVDNIELMVEGIKHVLESGRLTKTLIIGSERESTWNKRGRHVLAGLHLTPCRVSEFTHDDASKILEKLKLYGSWTRLGKMSHAERISELVRRARKQLLIALMEATLGRGFEQIIESDYNGITSSDEKLFLAIVAVITDRRIEAPVPLLDRALDKVGILRRAVSYVDDLAGIVHMTSAGVSARHPIYARYLIDRVIDPSITAKAINGILQAFSDYRAPVIQNVSKSEAALYKSIINHRFLFDVLKGSEALTINTYKNLEKKFESDGLFWLQYGLSLRDFQRTDDALDKLRIARDAYPMPHTLHALAQQLLKSAEESSSRAVALALSEEAKEILEGLDDVISSDDTYPIVTLAEGHTKVISKHVSELEARSLANKYSLVLGIRSKANPQHERLRIAYERLFNFAATGIINY</sequence>
<dbReference type="RefSeq" id="WP_323439780.1">
    <property type="nucleotide sequence ID" value="NZ_JAYFUH010000263.1"/>
</dbReference>
<dbReference type="Pfam" id="PF13289">
    <property type="entry name" value="SIR2_2"/>
    <property type="match status" value="1"/>
</dbReference>
<dbReference type="Pfam" id="PF25199">
    <property type="entry name" value="nSTAND_NTPase5"/>
    <property type="match status" value="1"/>
</dbReference>
<dbReference type="Proteomes" id="UP001301653">
    <property type="component" value="Unassembled WGS sequence"/>
</dbReference>
<dbReference type="InterPro" id="IPR057574">
    <property type="entry name" value="nSTAND_NTPase5_dom"/>
</dbReference>
<comment type="caution">
    <text evidence="2">The sequence shown here is derived from an EMBL/GenBank/DDBJ whole genome shotgun (WGS) entry which is preliminary data.</text>
</comment>
<dbReference type="InterPro" id="IPR003593">
    <property type="entry name" value="AAA+_ATPase"/>
</dbReference>
<evidence type="ECO:0000313" key="3">
    <source>
        <dbReference type="Proteomes" id="UP001301653"/>
    </source>
</evidence>
<name>A0ABU5V8H7_9GAMM</name>
<evidence type="ECO:0000313" key="2">
    <source>
        <dbReference type="EMBL" id="MEA5669655.1"/>
    </source>
</evidence>
<gene>
    <name evidence="2" type="ORF">VA603_19155</name>
</gene>
<dbReference type="EMBL" id="JAYFUH010000263">
    <property type="protein sequence ID" value="MEA5669655.1"/>
    <property type="molecule type" value="Genomic_DNA"/>
</dbReference>
<evidence type="ECO:0000259" key="1">
    <source>
        <dbReference type="SMART" id="SM00382"/>
    </source>
</evidence>
<dbReference type="InterPro" id="IPR027417">
    <property type="entry name" value="P-loop_NTPase"/>
</dbReference>
<dbReference type="SMART" id="SM00382">
    <property type="entry name" value="AAA"/>
    <property type="match status" value="1"/>
</dbReference>
<organism evidence="2 3">
    <name type="scientific">Stenotrophomonas capsici</name>
    <dbReference type="NCBI Taxonomy" id="3110230"/>
    <lineage>
        <taxon>Bacteria</taxon>
        <taxon>Pseudomonadati</taxon>
        <taxon>Pseudomonadota</taxon>
        <taxon>Gammaproteobacteria</taxon>
        <taxon>Lysobacterales</taxon>
        <taxon>Lysobacteraceae</taxon>
        <taxon>Stenotrophomonas</taxon>
    </lineage>
</organism>
<accession>A0ABU5V8H7</accession>
<protein>
    <submittedName>
        <fullName evidence="2">SIR2 family protein</fullName>
    </submittedName>
</protein>
<reference evidence="2 3" key="1">
    <citation type="submission" date="2023-12" db="EMBL/GenBank/DDBJ databases">
        <title>Stenotrophomonas guangdongensis sp. nov., isolated from wilted pepper plants (Capsicum annuum).</title>
        <authorList>
            <person name="Qiu M."/>
            <person name="Li Y."/>
            <person name="Liu Q."/>
            <person name="Zhang X."/>
            <person name="Huang Y."/>
            <person name="Guo R."/>
            <person name="Hu M."/>
            <person name="Zhou J."/>
            <person name="Zhou X."/>
        </authorList>
    </citation>
    <scope>NUCLEOTIDE SEQUENCE [LARGE SCALE GENOMIC DNA]</scope>
    <source>
        <strain evidence="2 3">MH1</strain>
    </source>
</reference>